<proteinExistence type="predicted"/>
<evidence type="ECO:0000256" key="1">
    <source>
        <dbReference type="SAM" id="MobiDB-lite"/>
    </source>
</evidence>
<dbReference type="EMBL" id="OX465085">
    <property type="protein sequence ID" value="CAI9302902.1"/>
    <property type="molecule type" value="Genomic_DNA"/>
</dbReference>
<protein>
    <submittedName>
        <fullName evidence="2">Uncharacterized protein</fullName>
    </submittedName>
</protein>
<accession>A0AA36A481</accession>
<evidence type="ECO:0000313" key="2">
    <source>
        <dbReference type="EMBL" id="CAI9302902.1"/>
    </source>
</evidence>
<gene>
    <name evidence="2" type="ORF">LSALG_LOCUS41367</name>
</gene>
<organism evidence="2 3">
    <name type="scientific">Lactuca saligna</name>
    <name type="common">Willowleaf lettuce</name>
    <dbReference type="NCBI Taxonomy" id="75948"/>
    <lineage>
        <taxon>Eukaryota</taxon>
        <taxon>Viridiplantae</taxon>
        <taxon>Streptophyta</taxon>
        <taxon>Embryophyta</taxon>
        <taxon>Tracheophyta</taxon>
        <taxon>Spermatophyta</taxon>
        <taxon>Magnoliopsida</taxon>
        <taxon>eudicotyledons</taxon>
        <taxon>Gunneridae</taxon>
        <taxon>Pentapetalae</taxon>
        <taxon>asterids</taxon>
        <taxon>campanulids</taxon>
        <taxon>Asterales</taxon>
        <taxon>Asteraceae</taxon>
        <taxon>Cichorioideae</taxon>
        <taxon>Cichorieae</taxon>
        <taxon>Lactucinae</taxon>
        <taxon>Lactuca</taxon>
    </lineage>
</organism>
<feature type="compositionally biased region" description="Polar residues" evidence="1">
    <location>
        <begin position="67"/>
        <end position="77"/>
    </location>
</feature>
<feature type="compositionally biased region" description="Basic and acidic residues" evidence="1">
    <location>
        <begin position="137"/>
        <end position="150"/>
    </location>
</feature>
<dbReference type="AlphaFoldDB" id="A0AA36A481"/>
<reference evidence="2" key="1">
    <citation type="submission" date="2023-04" db="EMBL/GenBank/DDBJ databases">
        <authorList>
            <person name="Vijverberg K."/>
            <person name="Xiong W."/>
            <person name="Schranz E."/>
        </authorList>
    </citation>
    <scope>NUCLEOTIDE SEQUENCE</scope>
</reference>
<dbReference type="Proteomes" id="UP001177003">
    <property type="component" value="Chromosome 9"/>
</dbReference>
<feature type="region of interest" description="Disordered" evidence="1">
    <location>
        <begin position="20"/>
        <end position="94"/>
    </location>
</feature>
<keyword evidence="3" id="KW-1185">Reference proteome</keyword>
<name>A0AA36A481_LACSI</name>
<feature type="region of interest" description="Disordered" evidence="1">
    <location>
        <begin position="127"/>
        <end position="150"/>
    </location>
</feature>
<evidence type="ECO:0000313" key="3">
    <source>
        <dbReference type="Proteomes" id="UP001177003"/>
    </source>
</evidence>
<sequence>MKFKNKLRFEATTNYLKFDDIEQQQQQIHQQSVTSDDSIPDPAQSPVLNKNTSNEEDSNVSYALDIQQGSGTMTEAAQRTRDVDLSPGQPLQSNQSVSLGVIGRRILTWVQLETTVVDDLLMGRSSVDSTSGFQDDPQERWHIDFQPRPS</sequence>